<dbReference type="InterPro" id="IPR016167">
    <property type="entry name" value="FAD-bd_PCMH_sub1"/>
</dbReference>
<keyword evidence="4" id="KW-0274">FAD</keyword>
<dbReference type="PROSITE" id="PS51387">
    <property type="entry name" value="FAD_PCMH"/>
    <property type="match status" value="1"/>
</dbReference>
<dbReference type="InterPro" id="IPR016166">
    <property type="entry name" value="FAD-bd_PCMH"/>
</dbReference>
<evidence type="ECO:0000259" key="6">
    <source>
        <dbReference type="PROSITE" id="PS51387"/>
    </source>
</evidence>
<evidence type="ECO:0000256" key="4">
    <source>
        <dbReference type="ARBA" id="ARBA00022827"/>
    </source>
</evidence>
<dbReference type="Proteomes" id="UP000001861">
    <property type="component" value="Unassembled WGS sequence"/>
</dbReference>
<dbReference type="InterPro" id="IPR016169">
    <property type="entry name" value="FAD-bd_PCMH_sub2"/>
</dbReference>
<evidence type="ECO:0000256" key="5">
    <source>
        <dbReference type="ARBA" id="ARBA00023002"/>
    </source>
</evidence>
<name>A8NYD1_COPC7</name>
<dbReference type="Gene3D" id="3.30.465.10">
    <property type="match status" value="1"/>
</dbReference>
<evidence type="ECO:0000313" key="7">
    <source>
        <dbReference type="EMBL" id="EAU84314.1"/>
    </source>
</evidence>
<sequence>MAIEKSLSENIKGDIVTADHPEYPAAIARWATNAARKAKVVVFVKDPEDVAAALKHARENNLPVAIRGGGHNAAGASSVSDGMVIDLSRYLNKVRVDPDNRRGYVGGGCVWKDVDTEAIKYGLATVGGTVNHTGVAGLALGGGYGWLSGKYGLATDNLRQATVVTANGQILTANETQNSDLFWAIRGGGCNFGVVTEFVFELYPQRATVFGGFLVFAPPALESIIKATKVWWPTAREKSGMCQILTVGPDGRTVVVLLLFFNGSEEEGREEFNEFYKLGPIIADMAKEIPFEELNGLQNDMSEHGKGQYLKGVSQKSPDYPSMKKIMDKMDGIAQKKFIPAVIYEYFPLHKVNSVPVHATAFRRETTPNVLLNFTWEGDKDRTDEARALAKDIIDDVVAGQVGLSNSEKFGYTNYDTDVAQIDVLSSAGDTDRSKMAFASNYPRLQKLKKQYDPENTFNRWFPITPA</sequence>
<accession>A8NYD1</accession>
<dbReference type="Pfam" id="PF08031">
    <property type="entry name" value="BBE"/>
    <property type="match status" value="1"/>
</dbReference>
<dbReference type="PANTHER" id="PTHR42973:SF39">
    <property type="entry name" value="FAD-BINDING PCMH-TYPE DOMAIN-CONTAINING PROTEIN"/>
    <property type="match status" value="1"/>
</dbReference>
<dbReference type="InterPro" id="IPR036318">
    <property type="entry name" value="FAD-bd_PCMH-like_sf"/>
</dbReference>
<dbReference type="SUPFAM" id="SSF56176">
    <property type="entry name" value="FAD-binding/transporter-associated domain-like"/>
    <property type="match status" value="1"/>
</dbReference>
<feature type="domain" description="FAD-binding PCMH-type" evidence="6">
    <location>
        <begin position="33"/>
        <end position="205"/>
    </location>
</feature>
<dbReference type="GeneID" id="6013954"/>
<dbReference type="InterPro" id="IPR006094">
    <property type="entry name" value="Oxid_FAD_bind_N"/>
</dbReference>
<dbReference type="OrthoDB" id="415825at2759"/>
<dbReference type="VEuPathDB" id="FungiDB:CC1G_01310"/>
<keyword evidence="3" id="KW-0285">Flavoprotein</keyword>
<dbReference type="AlphaFoldDB" id="A8NYD1"/>
<dbReference type="OMA" id="RSSHFVM"/>
<dbReference type="GO" id="GO:0071949">
    <property type="term" value="F:FAD binding"/>
    <property type="evidence" value="ECO:0007669"/>
    <property type="project" value="InterPro"/>
</dbReference>
<dbReference type="eggNOG" id="KOG1231">
    <property type="taxonomic scope" value="Eukaryota"/>
</dbReference>
<dbReference type="Gene3D" id="3.40.462.20">
    <property type="match status" value="1"/>
</dbReference>
<dbReference type="InterPro" id="IPR012951">
    <property type="entry name" value="BBE"/>
</dbReference>
<comment type="similarity">
    <text evidence="2">Belongs to the oxygen-dependent FAD-linked oxidoreductase family.</text>
</comment>
<dbReference type="KEGG" id="cci:CC1G_01310"/>
<dbReference type="InterPro" id="IPR050416">
    <property type="entry name" value="FAD-linked_Oxidoreductase"/>
</dbReference>
<dbReference type="Pfam" id="PF01565">
    <property type="entry name" value="FAD_binding_4"/>
    <property type="match status" value="1"/>
</dbReference>
<dbReference type="InParanoid" id="A8NYD1"/>
<evidence type="ECO:0000256" key="3">
    <source>
        <dbReference type="ARBA" id="ARBA00022630"/>
    </source>
</evidence>
<dbReference type="PANTHER" id="PTHR42973">
    <property type="entry name" value="BINDING OXIDOREDUCTASE, PUTATIVE (AFU_ORTHOLOGUE AFUA_1G17690)-RELATED"/>
    <property type="match status" value="1"/>
</dbReference>
<dbReference type="Gene3D" id="3.30.43.10">
    <property type="entry name" value="Uridine Diphospho-n-acetylenolpyruvylglucosamine Reductase, domain 2"/>
    <property type="match status" value="1"/>
</dbReference>
<evidence type="ECO:0000256" key="1">
    <source>
        <dbReference type="ARBA" id="ARBA00001974"/>
    </source>
</evidence>
<proteinExistence type="inferred from homology"/>
<organism evidence="7 8">
    <name type="scientific">Coprinopsis cinerea (strain Okayama-7 / 130 / ATCC MYA-4618 / FGSC 9003)</name>
    <name type="common">Inky cap fungus</name>
    <name type="synonym">Hormographiella aspergillata</name>
    <dbReference type="NCBI Taxonomy" id="240176"/>
    <lineage>
        <taxon>Eukaryota</taxon>
        <taxon>Fungi</taxon>
        <taxon>Dikarya</taxon>
        <taxon>Basidiomycota</taxon>
        <taxon>Agaricomycotina</taxon>
        <taxon>Agaricomycetes</taxon>
        <taxon>Agaricomycetidae</taxon>
        <taxon>Agaricales</taxon>
        <taxon>Agaricineae</taxon>
        <taxon>Psathyrellaceae</taxon>
        <taxon>Coprinopsis</taxon>
    </lineage>
</organism>
<keyword evidence="8" id="KW-1185">Reference proteome</keyword>
<comment type="cofactor">
    <cofactor evidence="1">
        <name>FAD</name>
        <dbReference type="ChEBI" id="CHEBI:57692"/>
    </cofactor>
</comment>
<keyword evidence="5" id="KW-0560">Oxidoreductase</keyword>
<dbReference type="EMBL" id="AACS02000005">
    <property type="protein sequence ID" value="EAU84314.1"/>
    <property type="molecule type" value="Genomic_DNA"/>
</dbReference>
<dbReference type="GO" id="GO:0016491">
    <property type="term" value="F:oxidoreductase activity"/>
    <property type="evidence" value="ECO:0007669"/>
    <property type="project" value="UniProtKB-KW"/>
</dbReference>
<protein>
    <submittedName>
        <fullName evidence="7">FAD binding domain-containing protein</fullName>
    </submittedName>
</protein>
<reference evidence="7 8" key="1">
    <citation type="journal article" date="2010" name="Proc. Natl. Acad. Sci. U.S.A.">
        <title>Insights into evolution of multicellular fungi from the assembled chromosomes of the mushroom Coprinopsis cinerea (Coprinus cinereus).</title>
        <authorList>
            <person name="Stajich J.E."/>
            <person name="Wilke S.K."/>
            <person name="Ahren D."/>
            <person name="Au C.H."/>
            <person name="Birren B.W."/>
            <person name="Borodovsky M."/>
            <person name="Burns C."/>
            <person name="Canback B."/>
            <person name="Casselton L.A."/>
            <person name="Cheng C.K."/>
            <person name="Deng J."/>
            <person name="Dietrich F.S."/>
            <person name="Fargo D.C."/>
            <person name="Farman M.L."/>
            <person name="Gathman A.C."/>
            <person name="Goldberg J."/>
            <person name="Guigo R."/>
            <person name="Hoegger P.J."/>
            <person name="Hooker J.B."/>
            <person name="Huggins A."/>
            <person name="James T.Y."/>
            <person name="Kamada T."/>
            <person name="Kilaru S."/>
            <person name="Kodira C."/>
            <person name="Kues U."/>
            <person name="Kupfer D."/>
            <person name="Kwan H.S."/>
            <person name="Lomsadze A."/>
            <person name="Li W."/>
            <person name="Lilly W.W."/>
            <person name="Ma L.J."/>
            <person name="Mackey A.J."/>
            <person name="Manning G."/>
            <person name="Martin F."/>
            <person name="Muraguchi H."/>
            <person name="Natvig D.O."/>
            <person name="Palmerini H."/>
            <person name="Ramesh M.A."/>
            <person name="Rehmeyer C.J."/>
            <person name="Roe B.A."/>
            <person name="Shenoy N."/>
            <person name="Stanke M."/>
            <person name="Ter-Hovhannisyan V."/>
            <person name="Tunlid A."/>
            <person name="Velagapudi R."/>
            <person name="Vision T.J."/>
            <person name="Zeng Q."/>
            <person name="Zolan M.E."/>
            <person name="Pukkila P.J."/>
        </authorList>
    </citation>
    <scope>NUCLEOTIDE SEQUENCE [LARGE SCALE GENOMIC DNA]</scope>
    <source>
        <strain evidence="8">Okayama-7 / 130 / ATCC MYA-4618 / FGSC 9003</strain>
    </source>
</reference>
<evidence type="ECO:0000256" key="2">
    <source>
        <dbReference type="ARBA" id="ARBA00005466"/>
    </source>
</evidence>
<dbReference type="RefSeq" id="XP_001837398.1">
    <property type="nucleotide sequence ID" value="XM_001837346.1"/>
</dbReference>
<evidence type="ECO:0000313" key="8">
    <source>
        <dbReference type="Proteomes" id="UP000001861"/>
    </source>
</evidence>
<comment type="caution">
    <text evidence="7">The sequence shown here is derived from an EMBL/GenBank/DDBJ whole genome shotgun (WGS) entry which is preliminary data.</text>
</comment>
<gene>
    <name evidence="7" type="ORF">CC1G_01310</name>
</gene>
<dbReference type="STRING" id="240176.A8NYD1"/>